<dbReference type="Pfam" id="PF00035">
    <property type="entry name" value="dsrm"/>
    <property type="match status" value="2"/>
</dbReference>
<dbReference type="PANTHER" id="PTHR11207:SF1">
    <property type="entry name" value="DOUBLE-STRANDED RNA-BINDING PROTEIN 1"/>
    <property type="match status" value="1"/>
</dbReference>
<dbReference type="GO" id="GO:0010468">
    <property type="term" value="P:regulation of gene expression"/>
    <property type="evidence" value="ECO:0007669"/>
    <property type="project" value="TreeGrafter"/>
</dbReference>
<dbReference type="OrthoDB" id="1904943at2759"/>
<feature type="compositionally biased region" description="Polar residues" evidence="5">
    <location>
        <begin position="169"/>
        <end position="178"/>
    </location>
</feature>
<dbReference type="Proteomes" id="UP000242715">
    <property type="component" value="Unassembled WGS sequence"/>
</dbReference>
<gene>
    <name evidence="7" type="ORF">TSUD_304340</name>
</gene>
<dbReference type="InterPro" id="IPR044450">
    <property type="entry name" value="AtDRB-like_DSRM_1"/>
</dbReference>
<evidence type="ECO:0000256" key="4">
    <source>
        <dbReference type="PROSITE-ProRule" id="PRU00266"/>
    </source>
</evidence>
<dbReference type="InterPro" id="IPR014720">
    <property type="entry name" value="dsRBD_dom"/>
</dbReference>
<name>A0A2Z6MX63_TRISU</name>
<dbReference type="Gene3D" id="3.30.160.20">
    <property type="match status" value="2"/>
</dbReference>
<dbReference type="CDD" id="cd19907">
    <property type="entry name" value="DSRM_AtDRB-like_rpt1"/>
    <property type="match status" value="1"/>
</dbReference>
<dbReference type="SMART" id="SM00358">
    <property type="entry name" value="DSRM"/>
    <property type="match status" value="2"/>
</dbReference>
<evidence type="ECO:0000256" key="2">
    <source>
        <dbReference type="ARBA" id="ARBA00022884"/>
    </source>
</evidence>
<feature type="domain" description="DRBM" evidence="6">
    <location>
        <begin position="97"/>
        <end position="167"/>
    </location>
</feature>
<feature type="compositionally biased region" description="Basic residues" evidence="5">
    <location>
        <begin position="201"/>
        <end position="225"/>
    </location>
</feature>
<dbReference type="PANTHER" id="PTHR11207">
    <property type="entry name" value="RIBONUCLEASE III"/>
    <property type="match status" value="1"/>
</dbReference>
<dbReference type="SUPFAM" id="SSF54768">
    <property type="entry name" value="dsRNA-binding domain-like"/>
    <property type="match status" value="2"/>
</dbReference>
<organism evidence="7 8">
    <name type="scientific">Trifolium subterraneum</name>
    <name type="common">Subterranean clover</name>
    <dbReference type="NCBI Taxonomy" id="3900"/>
    <lineage>
        <taxon>Eukaryota</taxon>
        <taxon>Viridiplantae</taxon>
        <taxon>Streptophyta</taxon>
        <taxon>Embryophyta</taxon>
        <taxon>Tracheophyta</taxon>
        <taxon>Spermatophyta</taxon>
        <taxon>Magnoliopsida</taxon>
        <taxon>eudicotyledons</taxon>
        <taxon>Gunneridae</taxon>
        <taxon>Pentapetalae</taxon>
        <taxon>rosids</taxon>
        <taxon>fabids</taxon>
        <taxon>Fabales</taxon>
        <taxon>Fabaceae</taxon>
        <taxon>Papilionoideae</taxon>
        <taxon>50 kb inversion clade</taxon>
        <taxon>NPAAA clade</taxon>
        <taxon>Hologalegina</taxon>
        <taxon>IRL clade</taxon>
        <taxon>Trifolieae</taxon>
        <taxon>Trifolium</taxon>
    </lineage>
</organism>
<dbReference type="FunFam" id="3.30.160.20:FF:000047">
    <property type="entry name" value="double-stranded RNA-binding protein 1"/>
    <property type="match status" value="1"/>
</dbReference>
<dbReference type="EMBL" id="DF973273">
    <property type="protein sequence ID" value="GAU23659.1"/>
    <property type="molecule type" value="Genomic_DNA"/>
</dbReference>
<dbReference type="GO" id="GO:0003725">
    <property type="term" value="F:double-stranded RNA binding"/>
    <property type="evidence" value="ECO:0007669"/>
    <property type="project" value="InterPro"/>
</dbReference>
<dbReference type="GO" id="GO:0006396">
    <property type="term" value="P:RNA processing"/>
    <property type="evidence" value="ECO:0007669"/>
    <property type="project" value="TreeGrafter"/>
</dbReference>
<evidence type="ECO:0000313" key="8">
    <source>
        <dbReference type="Proteomes" id="UP000242715"/>
    </source>
</evidence>
<comment type="function">
    <text evidence="3">Binds double-stranded RNA.</text>
</comment>
<evidence type="ECO:0000256" key="5">
    <source>
        <dbReference type="SAM" id="MobiDB-lite"/>
    </source>
</evidence>
<dbReference type="PROSITE" id="PS50137">
    <property type="entry name" value="DS_RBD"/>
    <property type="match status" value="2"/>
</dbReference>
<protein>
    <recommendedName>
        <fullName evidence="6">DRBM domain-containing protein</fullName>
    </recommendedName>
</protein>
<dbReference type="GO" id="GO:0004525">
    <property type="term" value="F:ribonuclease III activity"/>
    <property type="evidence" value="ECO:0007669"/>
    <property type="project" value="TreeGrafter"/>
</dbReference>
<reference evidence="8" key="1">
    <citation type="journal article" date="2017" name="Front. Plant Sci.">
        <title>Climate Clever Clovers: New Paradigm to Reduce the Environmental Footprint of Ruminants by Breeding Low Methanogenic Forages Utilizing Haplotype Variation.</title>
        <authorList>
            <person name="Kaur P."/>
            <person name="Appels R."/>
            <person name="Bayer P.E."/>
            <person name="Keeble-Gagnere G."/>
            <person name="Wang J."/>
            <person name="Hirakawa H."/>
            <person name="Shirasawa K."/>
            <person name="Vercoe P."/>
            <person name="Stefanova K."/>
            <person name="Durmic Z."/>
            <person name="Nichols P."/>
            <person name="Revell C."/>
            <person name="Isobe S.N."/>
            <person name="Edwards D."/>
            <person name="Erskine W."/>
        </authorList>
    </citation>
    <scope>NUCLEOTIDE SEQUENCE [LARGE SCALE GENOMIC DNA]</scope>
    <source>
        <strain evidence="8">cv. Daliak</strain>
    </source>
</reference>
<accession>A0A2Z6MX63</accession>
<keyword evidence="2 4" id="KW-0694">RNA-binding</keyword>
<evidence type="ECO:0000256" key="1">
    <source>
        <dbReference type="ARBA" id="ARBA00022737"/>
    </source>
</evidence>
<keyword evidence="8" id="KW-1185">Reference proteome</keyword>
<evidence type="ECO:0000313" key="7">
    <source>
        <dbReference type="EMBL" id="GAU23659.1"/>
    </source>
</evidence>
<dbReference type="AlphaFoldDB" id="A0A2Z6MX63"/>
<evidence type="ECO:0000256" key="3">
    <source>
        <dbReference type="ARBA" id="ARBA00037597"/>
    </source>
</evidence>
<evidence type="ECO:0000259" key="6">
    <source>
        <dbReference type="PROSITE" id="PS50137"/>
    </source>
</evidence>
<feature type="region of interest" description="Disordered" evidence="5">
    <location>
        <begin position="169"/>
        <end position="245"/>
    </location>
</feature>
<proteinExistence type="predicted"/>
<sequence length="574" mass="61288">MVNLGVSNCYVFKSRLQEYAQKAGLPTPVYETIKEGPSHEPSFKSTVVVNDVRYDSLVGFFNRKAAEQSAAEVALMELAKSGAVNQSITQPVHETGLCKNLLQEYAQKMNYAMPTYQCKKDDAPAGRTPLFSCTVDIGGILYIGGTTKTKKEAEIKAARTALLAIQTNASQSSQNQFGPLTVIPSRKRPADPVADEALKAPKPKKSRFKRKCSKRKQSRDKRRRNNAGDGANINPEVESVNGESGLQEIKSEAAFPSEAMKNSENGVSTTNINPKVESINAFPSEAVKNSANGVSTANINHGVESLVSVNGASGLLEIKSEAEFPSEAMKISENGVSTTNINLGVESLASVIGEPGLLKIKSEAAFPSEAMKNSENGVSPTNINLGVESLASVNAESGLHEIKSEAALPLDGMEISENGVSTTNINPGVESLESVNGESRLQEIKSEAALPSEAMEISENGVSITNINPGVVSLASINGEEIKSEAALPLEAMKNSENGVSTNHHEKETLAGDVSFVLNNQKVFENEKSAELQSKEDSLGNVVTEVVFASNGDMPTMNVETNEQRCNGDMVFEE</sequence>
<feature type="domain" description="DRBM" evidence="6">
    <location>
        <begin position="11"/>
        <end position="80"/>
    </location>
</feature>
<keyword evidence="1" id="KW-0677">Repeat</keyword>
<dbReference type="GO" id="GO:0005634">
    <property type="term" value="C:nucleus"/>
    <property type="evidence" value="ECO:0007669"/>
    <property type="project" value="TreeGrafter"/>
</dbReference>